<evidence type="ECO:0000256" key="1">
    <source>
        <dbReference type="ARBA" id="ARBA00004651"/>
    </source>
</evidence>
<dbReference type="PANTHER" id="PTHR30460">
    <property type="entry name" value="MODERATE CONDUCTANCE MECHANOSENSITIVE CHANNEL YBIO"/>
    <property type="match status" value="1"/>
</dbReference>
<dbReference type="SUPFAM" id="SSF82689">
    <property type="entry name" value="Mechanosensitive channel protein MscS (YggB), C-terminal domain"/>
    <property type="match status" value="1"/>
</dbReference>
<dbReference type="Pfam" id="PF21082">
    <property type="entry name" value="MS_channel_3rd"/>
    <property type="match status" value="1"/>
</dbReference>
<dbReference type="EMBL" id="CAFBND010000040">
    <property type="protein sequence ID" value="CAB4942652.1"/>
    <property type="molecule type" value="Genomic_DNA"/>
</dbReference>
<evidence type="ECO:0000256" key="4">
    <source>
        <dbReference type="ARBA" id="ARBA00022692"/>
    </source>
</evidence>
<feature type="transmembrane region" description="Helical" evidence="8">
    <location>
        <begin position="93"/>
        <end position="115"/>
    </location>
</feature>
<dbReference type="FunFam" id="2.30.30.60:FF:000001">
    <property type="entry name" value="MscS Mechanosensitive ion channel"/>
    <property type="match status" value="1"/>
</dbReference>
<evidence type="ECO:0000259" key="10">
    <source>
        <dbReference type="Pfam" id="PF21082"/>
    </source>
</evidence>
<dbReference type="EMBL" id="CAFBIZ010000122">
    <property type="protein sequence ID" value="CAB4850403.1"/>
    <property type="molecule type" value="Genomic_DNA"/>
</dbReference>
<name>A0A6J7C3K0_9ZZZZ</name>
<dbReference type="SUPFAM" id="SSF82861">
    <property type="entry name" value="Mechanosensitive channel protein MscS (YggB), transmembrane region"/>
    <property type="match status" value="1"/>
</dbReference>
<evidence type="ECO:0000256" key="8">
    <source>
        <dbReference type="SAM" id="Phobius"/>
    </source>
</evidence>
<dbReference type="Gene3D" id="1.10.287.1260">
    <property type="match status" value="1"/>
</dbReference>
<keyword evidence="4 8" id="KW-0812">Transmembrane</keyword>
<evidence type="ECO:0000256" key="7">
    <source>
        <dbReference type="SAM" id="MobiDB-lite"/>
    </source>
</evidence>
<proteinExistence type="inferred from homology"/>
<feature type="transmembrane region" description="Helical" evidence="8">
    <location>
        <begin position="20"/>
        <end position="42"/>
    </location>
</feature>
<comment type="similarity">
    <text evidence="2">Belongs to the MscS (TC 1.A.23) family.</text>
</comment>
<sequence>MHPLLAATNVDSIRLQIGAWLSTNALVIIVTVALSFLLWWLLVRIIHRITNNAKGRLREERPGQARAAEHTQELTSVLMGARREQRAEAMGQLLKSTATFTVFGVASLVVLAQIGVNLGPLLASAGVIGVALGFGAQTMVKDFLSGIFLVLEDQYGVGDFVDLGPAIGTVEEVTLRVTRVRDMSGIVWYVRNGEILRVGNRSQGWTMAVVDVPIAYNEDLDRVRRIVEEVGAAMDADPSYDAILFGTPIYAGVESVSGDAVFIRITAKAAPDQQMVAARALRERVKLAFDAAGVRVPVLQRGTLPGPTGSSGSSGYGSTGNTPRV</sequence>
<feature type="region of interest" description="Disordered" evidence="7">
    <location>
        <begin position="300"/>
        <end position="325"/>
    </location>
</feature>
<dbReference type="Gene3D" id="3.30.70.100">
    <property type="match status" value="1"/>
</dbReference>
<evidence type="ECO:0000256" key="3">
    <source>
        <dbReference type="ARBA" id="ARBA00022475"/>
    </source>
</evidence>
<dbReference type="InterPro" id="IPR011014">
    <property type="entry name" value="MscS_channel_TM-2"/>
</dbReference>
<dbReference type="InterPro" id="IPR049278">
    <property type="entry name" value="MS_channel_C"/>
</dbReference>
<evidence type="ECO:0000313" key="14">
    <source>
        <dbReference type="EMBL" id="CAB5020002.1"/>
    </source>
</evidence>
<dbReference type="InterPro" id="IPR011066">
    <property type="entry name" value="MscS_channel_C_sf"/>
</dbReference>
<evidence type="ECO:0000256" key="5">
    <source>
        <dbReference type="ARBA" id="ARBA00022989"/>
    </source>
</evidence>
<dbReference type="InterPro" id="IPR049142">
    <property type="entry name" value="MS_channel_1st"/>
</dbReference>
<evidence type="ECO:0000256" key="2">
    <source>
        <dbReference type="ARBA" id="ARBA00008017"/>
    </source>
</evidence>
<protein>
    <submittedName>
        <fullName evidence="12">Unannotated protein</fullName>
    </submittedName>
</protein>
<dbReference type="PANTHER" id="PTHR30460:SF0">
    <property type="entry name" value="MODERATE CONDUCTANCE MECHANOSENSITIVE CHANNEL YBIO"/>
    <property type="match status" value="1"/>
</dbReference>
<dbReference type="InterPro" id="IPR010920">
    <property type="entry name" value="LSM_dom_sf"/>
</dbReference>
<dbReference type="EMBL" id="CAFBPU010000003">
    <property type="protein sequence ID" value="CAB5020002.1"/>
    <property type="molecule type" value="Genomic_DNA"/>
</dbReference>
<keyword evidence="3" id="KW-1003">Cell membrane</keyword>
<accession>A0A6J7C3K0</accession>
<keyword evidence="6 8" id="KW-0472">Membrane</keyword>
<dbReference type="Gene3D" id="2.30.30.60">
    <property type="match status" value="1"/>
</dbReference>
<feature type="domain" description="Mechanosensitive ion channel MscS C-terminal" evidence="10">
    <location>
        <begin position="209"/>
        <end position="295"/>
    </location>
</feature>
<dbReference type="Pfam" id="PF21088">
    <property type="entry name" value="MS_channel_1st"/>
    <property type="match status" value="1"/>
</dbReference>
<dbReference type="AlphaFoldDB" id="A0A6J7C3K0"/>
<feature type="transmembrane region" description="Helical" evidence="8">
    <location>
        <begin position="121"/>
        <end position="140"/>
    </location>
</feature>
<dbReference type="InterPro" id="IPR006685">
    <property type="entry name" value="MscS_channel_2nd"/>
</dbReference>
<dbReference type="InterPro" id="IPR023408">
    <property type="entry name" value="MscS_beta-dom_sf"/>
</dbReference>
<dbReference type="GO" id="GO:0008381">
    <property type="term" value="F:mechanosensitive monoatomic ion channel activity"/>
    <property type="evidence" value="ECO:0007669"/>
    <property type="project" value="InterPro"/>
</dbReference>
<evidence type="ECO:0000259" key="9">
    <source>
        <dbReference type="Pfam" id="PF00924"/>
    </source>
</evidence>
<feature type="domain" description="Mechanosensitive ion channel MscS" evidence="9">
    <location>
        <begin position="139"/>
        <end position="200"/>
    </location>
</feature>
<organism evidence="12">
    <name type="scientific">freshwater metagenome</name>
    <dbReference type="NCBI Taxonomy" id="449393"/>
    <lineage>
        <taxon>unclassified sequences</taxon>
        <taxon>metagenomes</taxon>
        <taxon>ecological metagenomes</taxon>
    </lineage>
</organism>
<dbReference type="GO" id="GO:0005886">
    <property type="term" value="C:plasma membrane"/>
    <property type="evidence" value="ECO:0007669"/>
    <property type="project" value="UniProtKB-SubCell"/>
</dbReference>
<dbReference type="SUPFAM" id="SSF50182">
    <property type="entry name" value="Sm-like ribonucleoproteins"/>
    <property type="match status" value="1"/>
</dbReference>
<comment type="subcellular location">
    <subcellularLocation>
        <location evidence="1">Cell membrane</location>
        <topology evidence="1">Multi-pass membrane protein</topology>
    </subcellularLocation>
</comment>
<evidence type="ECO:0000313" key="13">
    <source>
        <dbReference type="EMBL" id="CAB4942652.1"/>
    </source>
</evidence>
<keyword evidence="5 8" id="KW-1133">Transmembrane helix</keyword>
<evidence type="ECO:0000313" key="12">
    <source>
        <dbReference type="EMBL" id="CAB4850403.1"/>
    </source>
</evidence>
<feature type="compositionally biased region" description="Low complexity" evidence="7">
    <location>
        <begin position="302"/>
        <end position="311"/>
    </location>
</feature>
<feature type="domain" description="Mechanosensitive ion channel transmembrane helices 2/3" evidence="11">
    <location>
        <begin position="99"/>
        <end position="137"/>
    </location>
</feature>
<reference evidence="12" key="1">
    <citation type="submission" date="2020-05" db="EMBL/GenBank/DDBJ databases">
        <authorList>
            <person name="Chiriac C."/>
            <person name="Salcher M."/>
            <person name="Ghai R."/>
            <person name="Kavagutti S V."/>
        </authorList>
    </citation>
    <scope>NUCLEOTIDE SEQUENCE</scope>
</reference>
<gene>
    <name evidence="12" type="ORF">UFOPK3268_01002</name>
    <name evidence="13" type="ORF">UFOPK3752_01159</name>
    <name evidence="14" type="ORF">UFOPK4150_00187</name>
</gene>
<evidence type="ECO:0000259" key="11">
    <source>
        <dbReference type="Pfam" id="PF21088"/>
    </source>
</evidence>
<dbReference type="Pfam" id="PF00924">
    <property type="entry name" value="MS_channel_2nd"/>
    <property type="match status" value="1"/>
</dbReference>
<dbReference type="InterPro" id="IPR045276">
    <property type="entry name" value="YbiO_bact"/>
</dbReference>
<evidence type="ECO:0000256" key="6">
    <source>
        <dbReference type="ARBA" id="ARBA00023136"/>
    </source>
</evidence>